<comment type="caution">
    <text evidence="1">The sequence shown here is derived from an EMBL/GenBank/DDBJ whole genome shotgun (WGS) entry which is preliminary data.</text>
</comment>
<sequence>MAAHRRTSSMDSNPEWDTRADVLYHFYAYHYFAPKSTGLDLINLTDADVQFYNRIADMTRGLTSQYKLAQYLQTHHELCQTTITTLANALPNSTLTPPAGGENGYRFEFLSHVQDYNSTVEPRKPLLPPQSHCH</sequence>
<organism evidence="1 2">
    <name type="scientific">Cudoniella acicularis</name>
    <dbReference type="NCBI Taxonomy" id="354080"/>
    <lineage>
        <taxon>Eukaryota</taxon>
        <taxon>Fungi</taxon>
        <taxon>Dikarya</taxon>
        <taxon>Ascomycota</taxon>
        <taxon>Pezizomycotina</taxon>
        <taxon>Leotiomycetes</taxon>
        <taxon>Helotiales</taxon>
        <taxon>Tricladiaceae</taxon>
        <taxon>Cudoniella</taxon>
    </lineage>
</organism>
<gene>
    <name evidence="1" type="ORF">G7Y89_g9053</name>
</gene>
<dbReference type="Proteomes" id="UP000566819">
    <property type="component" value="Unassembled WGS sequence"/>
</dbReference>
<accession>A0A8H4RI70</accession>
<evidence type="ECO:0000313" key="2">
    <source>
        <dbReference type="Proteomes" id="UP000566819"/>
    </source>
</evidence>
<keyword evidence="2" id="KW-1185">Reference proteome</keyword>
<proteinExistence type="predicted"/>
<dbReference type="EMBL" id="JAAMPI010000720">
    <property type="protein sequence ID" value="KAF4629094.1"/>
    <property type="molecule type" value="Genomic_DNA"/>
</dbReference>
<dbReference type="OrthoDB" id="3563126at2759"/>
<protein>
    <submittedName>
        <fullName evidence="1">Uncharacterized protein</fullName>
    </submittedName>
</protein>
<evidence type="ECO:0000313" key="1">
    <source>
        <dbReference type="EMBL" id="KAF4629094.1"/>
    </source>
</evidence>
<reference evidence="1 2" key="1">
    <citation type="submission" date="2020-03" db="EMBL/GenBank/DDBJ databases">
        <title>Draft Genome Sequence of Cudoniella acicularis.</title>
        <authorList>
            <person name="Buettner E."/>
            <person name="Kellner H."/>
        </authorList>
    </citation>
    <scope>NUCLEOTIDE SEQUENCE [LARGE SCALE GENOMIC DNA]</scope>
    <source>
        <strain evidence="1 2">DSM 108380</strain>
    </source>
</reference>
<name>A0A8H4RI70_9HELO</name>
<dbReference type="AlphaFoldDB" id="A0A8H4RI70"/>